<feature type="compositionally biased region" description="Polar residues" evidence="3">
    <location>
        <begin position="298"/>
        <end position="307"/>
    </location>
</feature>
<evidence type="ECO:0000313" key="5">
    <source>
        <dbReference type="Proteomes" id="UP001497444"/>
    </source>
</evidence>
<keyword evidence="2" id="KW-0808">Transferase</keyword>
<feature type="compositionally biased region" description="Low complexity" evidence="3">
    <location>
        <begin position="41"/>
        <end position="52"/>
    </location>
</feature>
<name>A0ABP0WDP2_9BRYO</name>
<reference evidence="4" key="1">
    <citation type="submission" date="2024-02" db="EMBL/GenBank/DDBJ databases">
        <authorList>
            <consortium name="ELIXIR-Norway"/>
            <consortium name="Elixir Norway"/>
        </authorList>
    </citation>
    <scope>NUCLEOTIDE SEQUENCE</scope>
</reference>
<dbReference type="Proteomes" id="UP001497444">
    <property type="component" value="Chromosome 16"/>
</dbReference>
<feature type="compositionally biased region" description="Low complexity" evidence="3">
    <location>
        <begin position="280"/>
        <end position="290"/>
    </location>
</feature>
<accession>A0ABP0WDP2</accession>
<evidence type="ECO:0000256" key="1">
    <source>
        <dbReference type="ARBA" id="ARBA00022603"/>
    </source>
</evidence>
<evidence type="ECO:0008006" key="6">
    <source>
        <dbReference type="Google" id="ProtNLM"/>
    </source>
</evidence>
<evidence type="ECO:0000256" key="2">
    <source>
        <dbReference type="ARBA" id="ARBA00022679"/>
    </source>
</evidence>
<dbReference type="SUPFAM" id="SSF53335">
    <property type="entry name" value="S-adenosyl-L-methionine-dependent methyltransferases"/>
    <property type="match status" value="1"/>
</dbReference>
<keyword evidence="1" id="KW-0489">Methyltransferase</keyword>
<keyword evidence="5" id="KW-1185">Reference proteome</keyword>
<feature type="compositionally biased region" description="Basic and acidic residues" evidence="3">
    <location>
        <begin position="405"/>
        <end position="414"/>
    </location>
</feature>
<feature type="region of interest" description="Disordered" evidence="3">
    <location>
        <begin position="1"/>
        <end position="60"/>
    </location>
</feature>
<gene>
    <name evidence="4" type="ORF">CSSPJE1EN1_LOCUS9085</name>
</gene>
<proteinExistence type="predicted"/>
<dbReference type="InterPro" id="IPR001525">
    <property type="entry name" value="C5_MeTfrase"/>
</dbReference>
<protein>
    <recommendedName>
        <fullName evidence="6">CCHC-type domain-containing protein</fullName>
    </recommendedName>
</protein>
<feature type="region of interest" description="Disordered" evidence="3">
    <location>
        <begin position="373"/>
        <end position="414"/>
    </location>
</feature>
<dbReference type="Pfam" id="PF00145">
    <property type="entry name" value="DNA_methylase"/>
    <property type="match status" value="1"/>
</dbReference>
<evidence type="ECO:0000256" key="3">
    <source>
        <dbReference type="SAM" id="MobiDB-lite"/>
    </source>
</evidence>
<sequence>MSSDDESTTTHPEPRYQLRSNTQPFEPISLSSRSSRRYHQTSTAPSLSSTTPIRNSGSGYITSTVHQSPFGGVNQWGTRVVAPTFTPSPYTSLQAVTSTPIYTMEVISSSRRIEKFSGGQFKYGANYTEAFAFKQLARYVHYEALDVYEQHSPRILGVTQAPNPTYAIAITTASQAALQTTIAHHGTVPNNPDPLATFSRQKDETLKMLYRRLLKLKEDTQSIIDLEVAHRYLRSLEGTLTLHAQVLQRVFAEFGDSYTLLDVYNIFEKLELAHAHYEASTMRPPSRSRPQPTPVAPTRSSHYSSRTKAVHSATPILPSCNYCGNPTHKANECNIPFEDLFCDYCGKKGHQESVYFAKFPKRKQLRLQRQNLPASSGVPQPKAKAPQPATQALPTKGNSNKNAKKKEQNADKRELSTRDIIAILEDTLNTTLGPLPIPEPHATKVPSNTLERHSISSRVADDVHNLVISSSMAKLVGFPTSDSTFTYQKGVQNTSLVDLLLNKGVVDNHSIHKVSHSFPKVVPSQRTSIATGVAIVDNTGPAIQVGGHTPRVIRTASGSVEEVLGESSDLITFKFNEGTDQELCLQVRCLVTNATSYDVFIGQKALFPPGFTIDNWFEHAYYRVDWETDGHHLGYIPLDLHGNHSPMAHHCMLKEAHTISYIQQTNHEWIEGDEEEIAYAQATESLRVVPTNIQHGPEVLQRFKVAHKPLVKTLSSFESMESHGEPIKPLLRQPITWTPPKEGITLLKLFGGIGTGLEALLQSGMVVRRYFYVDIDPIARQVAASRMREFTTRFPQQFATTAWKASFTFFPSDIQLIQKKHMELLGPVNLIISGWECQGFSAIGFGEGLSDTRSGLFTNMIRLITWAQSISPTLGYVIENTPSQLDQREKV</sequence>
<feature type="region of interest" description="Disordered" evidence="3">
    <location>
        <begin position="279"/>
        <end position="308"/>
    </location>
</feature>
<evidence type="ECO:0000313" key="4">
    <source>
        <dbReference type="EMBL" id="CAK9263607.1"/>
    </source>
</evidence>
<dbReference type="Gene3D" id="3.40.50.150">
    <property type="entry name" value="Vaccinia Virus protein VP39"/>
    <property type="match status" value="1"/>
</dbReference>
<organism evidence="4 5">
    <name type="scientific">Sphagnum jensenii</name>
    <dbReference type="NCBI Taxonomy" id="128206"/>
    <lineage>
        <taxon>Eukaryota</taxon>
        <taxon>Viridiplantae</taxon>
        <taxon>Streptophyta</taxon>
        <taxon>Embryophyta</taxon>
        <taxon>Bryophyta</taxon>
        <taxon>Sphagnophytina</taxon>
        <taxon>Sphagnopsida</taxon>
        <taxon>Sphagnales</taxon>
        <taxon>Sphagnaceae</taxon>
        <taxon>Sphagnum</taxon>
    </lineage>
</organism>
<dbReference type="InterPro" id="IPR029063">
    <property type="entry name" value="SAM-dependent_MTases_sf"/>
</dbReference>
<feature type="compositionally biased region" description="Low complexity" evidence="3">
    <location>
        <begin position="379"/>
        <end position="396"/>
    </location>
</feature>
<dbReference type="EMBL" id="OZ020111">
    <property type="protein sequence ID" value="CAK9263607.1"/>
    <property type="molecule type" value="Genomic_DNA"/>
</dbReference>
<feature type="compositionally biased region" description="Polar residues" evidence="3">
    <location>
        <begin position="18"/>
        <end position="33"/>
    </location>
</feature>